<evidence type="ECO:0000256" key="4">
    <source>
        <dbReference type="ARBA" id="ARBA00023136"/>
    </source>
</evidence>
<gene>
    <name evidence="6" type="ORF">GBAR_LOCUS18131</name>
</gene>
<dbReference type="Proteomes" id="UP001174909">
    <property type="component" value="Unassembled WGS sequence"/>
</dbReference>
<organism evidence="6 7">
    <name type="scientific">Geodia barretti</name>
    <name type="common">Barrett's horny sponge</name>
    <dbReference type="NCBI Taxonomy" id="519541"/>
    <lineage>
        <taxon>Eukaryota</taxon>
        <taxon>Metazoa</taxon>
        <taxon>Porifera</taxon>
        <taxon>Demospongiae</taxon>
        <taxon>Heteroscleromorpha</taxon>
        <taxon>Tetractinellida</taxon>
        <taxon>Astrophorina</taxon>
        <taxon>Geodiidae</taxon>
        <taxon>Geodia</taxon>
    </lineage>
</organism>
<evidence type="ECO:0000313" key="6">
    <source>
        <dbReference type="EMBL" id="CAI8032021.1"/>
    </source>
</evidence>
<dbReference type="EMBL" id="CASHTH010002581">
    <property type="protein sequence ID" value="CAI8032021.1"/>
    <property type="molecule type" value="Genomic_DNA"/>
</dbReference>
<evidence type="ECO:0000313" key="7">
    <source>
        <dbReference type="Proteomes" id="UP001174909"/>
    </source>
</evidence>
<feature type="transmembrane region" description="Helical" evidence="5">
    <location>
        <begin position="7"/>
        <end position="32"/>
    </location>
</feature>
<keyword evidence="3 5" id="KW-1133">Transmembrane helix</keyword>
<name>A0AA35WX48_GEOBA</name>
<keyword evidence="7" id="KW-1185">Reference proteome</keyword>
<evidence type="ECO:0000256" key="3">
    <source>
        <dbReference type="ARBA" id="ARBA00022989"/>
    </source>
</evidence>
<keyword evidence="2 5" id="KW-0812">Transmembrane</keyword>
<sequence length="79" mass="8601">MRTALKALAIVFLVFFFVWTTLPLLIMVVSSFKDLLDAFKLPAVGDFGGVGVMFDFKPTGTHYVELFTESTSASTCATA</sequence>
<reference evidence="6" key="1">
    <citation type="submission" date="2023-03" db="EMBL/GenBank/DDBJ databases">
        <authorList>
            <person name="Steffen K."/>
            <person name="Cardenas P."/>
        </authorList>
    </citation>
    <scope>NUCLEOTIDE SEQUENCE</scope>
</reference>
<proteinExistence type="predicted"/>
<protein>
    <submittedName>
        <fullName evidence="6">Uncharacterized protein</fullName>
    </submittedName>
</protein>
<accession>A0AA35WX48</accession>
<comment type="subcellular location">
    <subcellularLocation>
        <location evidence="1">Membrane</location>
        <topology evidence="1">Multi-pass membrane protein</topology>
    </subcellularLocation>
</comment>
<evidence type="ECO:0000256" key="2">
    <source>
        <dbReference type="ARBA" id="ARBA00022692"/>
    </source>
</evidence>
<dbReference type="GO" id="GO:0016020">
    <property type="term" value="C:membrane"/>
    <property type="evidence" value="ECO:0007669"/>
    <property type="project" value="UniProtKB-SubCell"/>
</dbReference>
<dbReference type="InterPro" id="IPR035906">
    <property type="entry name" value="MetI-like_sf"/>
</dbReference>
<evidence type="ECO:0000256" key="1">
    <source>
        <dbReference type="ARBA" id="ARBA00004141"/>
    </source>
</evidence>
<keyword evidence="4 5" id="KW-0472">Membrane</keyword>
<dbReference type="AlphaFoldDB" id="A0AA35WX48"/>
<comment type="caution">
    <text evidence="6">The sequence shown here is derived from an EMBL/GenBank/DDBJ whole genome shotgun (WGS) entry which is preliminary data.</text>
</comment>
<dbReference type="SUPFAM" id="SSF161098">
    <property type="entry name" value="MetI-like"/>
    <property type="match status" value="1"/>
</dbReference>
<evidence type="ECO:0000256" key="5">
    <source>
        <dbReference type="SAM" id="Phobius"/>
    </source>
</evidence>